<dbReference type="InterPro" id="IPR027039">
    <property type="entry name" value="Crtac1"/>
</dbReference>
<dbReference type="SUPFAM" id="SSF69318">
    <property type="entry name" value="Integrin alpha N-terminal domain"/>
    <property type="match status" value="2"/>
</dbReference>
<dbReference type="OrthoDB" id="9816120at2"/>
<name>A0A1M7JIH9_9FLAO</name>
<dbReference type="STRING" id="29534.SAMN05444366_3375"/>
<evidence type="ECO:0000313" key="3">
    <source>
        <dbReference type="EMBL" id="SHM52862.1"/>
    </source>
</evidence>
<dbReference type="Pfam" id="PF07593">
    <property type="entry name" value="UnbV_ASPIC"/>
    <property type="match status" value="1"/>
</dbReference>
<gene>
    <name evidence="3" type="ORF">SAMN05444366_3375</name>
</gene>
<organism evidence="3 4">
    <name type="scientific">Flavobacterium saccharophilum</name>
    <dbReference type="NCBI Taxonomy" id="29534"/>
    <lineage>
        <taxon>Bacteria</taxon>
        <taxon>Pseudomonadati</taxon>
        <taxon>Bacteroidota</taxon>
        <taxon>Flavobacteriia</taxon>
        <taxon>Flavobacteriales</taxon>
        <taxon>Flavobacteriaceae</taxon>
        <taxon>Flavobacterium</taxon>
    </lineage>
</organism>
<sequence>MKIKSVQLLQILLVLFVVISCGETKNLTKTLEVAPSNPITVDYKTTGNLTKKIILNITNPGDYAGLSVFADNVLLLDDFDIPIKGAQQVTGIVTFSKEGDTKIRFESLDQKLTINSYQFEGCSELQLPIFKDISVQAGLEKANSIKYGGPSVADIDNDGDYDFIVNNHNAEPSKLYWNNGDGTVTKDEEKLARWFKQDLHGTALGDYDNDGDLDLVLTQGGGNGKAPSTDIFYLNNNKDFMIYTGDVGIDKGGRGRGARWIDMDLDGDLDLLLFNESTLTFTKPQHFFYENKGDGTFAYKSVNGIQDIEESRVLVTDFNNDKIDDIIFYSPMSFWKGNGDFTFTEVNTIIPKEISSLSHIMAITDIDIDNDGDLDLYLAQGNLFEHGKGETPSLDFNPLTKELALKTRAYKDVDAFDFTADGTITIDKYYYLAQGAFLNKDYPIFLGKNKISKKLNSGEKLDISPEMAIGWPDDRSADGFYLGHLGNSKWKAALVRNGDIFWQYRFSLLGVSSVTPKFVPQNRNRPDILLRNDGTKFTDVSKEWNIPQGGNALGVTTGDFNNDGYQDLFIYRWGRVGARVSDNMLLNSGKNSFEATTMHGANDVGGPGNGDMGQAFDFDLDGKIDLLNGSEGGEWYLYKNNTPQQGNYALVRVGYSPKSHIDPISAEVIVTTATKQYRKRVGSAGEVFSQSLLNIIHFGLGKETEIKSIQIRWRNGETAEFKNKAANNKYDTDKLDPESITISPLKIRKGTSAKLSLEVTPKNAVNAVTWSSDNDKIATVDANGIVTALGTPNQTAVITATSKSNGITSQTTIAITEWTPLPVTSIKIEAKESTFYTGQKTALTAIVSPENADNARVNWTTENSKIATVDSNGIVNAIATGQTTIQASTADGAVVSKIPFEVVPFINPFIKITNKEQLKSQTLKVGDDFKVTVNYNAGSGNRVIAADEGGIRFWLRHFQSQWIPVKDVVLIDTDALKTESGSATKTFSLKGLIPTKDLPENHFYQLRVGFTSSDGKSYNDEILPLEIVAE</sequence>
<dbReference type="Proteomes" id="UP000184121">
    <property type="component" value="Unassembled WGS sequence"/>
</dbReference>
<proteinExistence type="predicted"/>
<protein>
    <submittedName>
        <fullName evidence="3">Repeat domain-containing protein</fullName>
    </submittedName>
</protein>
<dbReference type="InterPro" id="IPR028994">
    <property type="entry name" value="Integrin_alpha_N"/>
</dbReference>
<dbReference type="InterPro" id="IPR013517">
    <property type="entry name" value="FG-GAP"/>
</dbReference>
<evidence type="ECO:0000313" key="4">
    <source>
        <dbReference type="Proteomes" id="UP000184121"/>
    </source>
</evidence>
<feature type="domain" description="BIG2" evidence="2">
    <location>
        <begin position="736"/>
        <end position="812"/>
    </location>
</feature>
<dbReference type="InterPro" id="IPR003343">
    <property type="entry name" value="Big_2"/>
</dbReference>
<keyword evidence="1" id="KW-0732">Signal</keyword>
<dbReference type="InterPro" id="IPR008964">
    <property type="entry name" value="Invasin/intimin_cell_adhesion"/>
</dbReference>
<evidence type="ECO:0000256" key="1">
    <source>
        <dbReference type="ARBA" id="ARBA00022729"/>
    </source>
</evidence>
<feature type="domain" description="BIG2" evidence="2">
    <location>
        <begin position="822"/>
        <end position="899"/>
    </location>
</feature>
<dbReference type="AlphaFoldDB" id="A0A1M7JIH9"/>
<accession>A0A1M7JIH9</accession>
<dbReference type="Gene3D" id="2.60.40.1080">
    <property type="match status" value="2"/>
</dbReference>
<dbReference type="EMBL" id="FRBY01000005">
    <property type="protein sequence ID" value="SHM52862.1"/>
    <property type="molecule type" value="Genomic_DNA"/>
</dbReference>
<dbReference type="PANTHER" id="PTHR16026">
    <property type="entry name" value="CARTILAGE ACIDIC PROTEIN 1"/>
    <property type="match status" value="1"/>
</dbReference>
<dbReference type="Pfam" id="PF02368">
    <property type="entry name" value="Big_2"/>
    <property type="match status" value="2"/>
</dbReference>
<dbReference type="Pfam" id="PF13517">
    <property type="entry name" value="FG-GAP_3"/>
    <property type="match status" value="3"/>
</dbReference>
<reference evidence="4" key="1">
    <citation type="submission" date="2016-11" db="EMBL/GenBank/DDBJ databases">
        <authorList>
            <person name="Varghese N."/>
            <person name="Submissions S."/>
        </authorList>
    </citation>
    <scope>NUCLEOTIDE SEQUENCE [LARGE SCALE GENOMIC DNA]</scope>
    <source>
        <strain evidence="4">DSM 1811</strain>
    </source>
</reference>
<dbReference type="PANTHER" id="PTHR16026:SF0">
    <property type="entry name" value="CARTILAGE ACIDIC PROTEIN 1"/>
    <property type="match status" value="1"/>
</dbReference>
<dbReference type="Gene3D" id="2.130.10.130">
    <property type="entry name" value="Integrin alpha, N-terminal"/>
    <property type="match status" value="2"/>
</dbReference>
<dbReference type="InterPro" id="IPR011519">
    <property type="entry name" value="UnbV_ASPIC"/>
</dbReference>
<dbReference type="RefSeq" id="WP_072974278.1">
    <property type="nucleotide sequence ID" value="NZ_FRBY01000005.1"/>
</dbReference>
<keyword evidence="4" id="KW-1185">Reference proteome</keyword>
<dbReference type="SUPFAM" id="SSF49373">
    <property type="entry name" value="Invasin/intimin cell-adhesion fragments"/>
    <property type="match status" value="2"/>
</dbReference>
<dbReference type="SMART" id="SM00635">
    <property type="entry name" value="BID_2"/>
    <property type="match status" value="2"/>
</dbReference>
<evidence type="ECO:0000259" key="2">
    <source>
        <dbReference type="SMART" id="SM00635"/>
    </source>
</evidence>
<dbReference type="PROSITE" id="PS51257">
    <property type="entry name" value="PROKAR_LIPOPROTEIN"/>
    <property type="match status" value="1"/>
</dbReference>